<gene>
    <name evidence="10" type="ORF">ACJMK2_034197</name>
</gene>
<keyword evidence="6" id="KW-0802">TPR repeat</keyword>
<evidence type="ECO:0000313" key="11">
    <source>
        <dbReference type="Proteomes" id="UP001634394"/>
    </source>
</evidence>
<dbReference type="SMART" id="SM00504">
    <property type="entry name" value="Ubox"/>
    <property type="match status" value="1"/>
</dbReference>
<dbReference type="Proteomes" id="UP001634394">
    <property type="component" value="Unassembled WGS sequence"/>
</dbReference>
<comment type="caution">
    <text evidence="10">The sequence shown here is derived from an EMBL/GenBank/DDBJ whole genome shotgun (WGS) entry which is preliminary data.</text>
</comment>
<dbReference type="Gene3D" id="6.10.140.2020">
    <property type="match status" value="1"/>
</dbReference>
<dbReference type="SUPFAM" id="SSF57850">
    <property type="entry name" value="RING/U-box"/>
    <property type="match status" value="1"/>
</dbReference>
<dbReference type="SUPFAM" id="SSF48452">
    <property type="entry name" value="TPR-like"/>
    <property type="match status" value="1"/>
</dbReference>
<keyword evidence="4" id="KW-0677">Repeat</keyword>
<dbReference type="SMART" id="SM00028">
    <property type="entry name" value="TPR"/>
    <property type="match status" value="3"/>
</dbReference>
<dbReference type="EMBL" id="JBJQND010000005">
    <property type="protein sequence ID" value="KAL3876335.1"/>
    <property type="molecule type" value="Genomic_DNA"/>
</dbReference>
<comment type="catalytic activity">
    <reaction evidence="1">
        <text>S-ubiquitinyl-[E2 ubiquitin-conjugating enzyme]-L-cysteine + [acceptor protein]-L-lysine = [E2 ubiquitin-conjugating enzyme]-L-cysteine + N(6)-ubiquitinyl-[acceptor protein]-L-lysine.</text>
        <dbReference type="EC" id="2.3.2.27"/>
    </reaction>
</comment>
<sequence length="335" mass="39295">MKTKAQGGKNPEEERIKKVYDELYELSKTRKVDYKNRSKHLRNKDDVSRKYATGNDVKLTTMSAVELKDQGNRLFAARKYDDAVSCYTKAIVKNGSTATYFTNRALCYLRLKQWELAIQDCRRALELNRSLVKGHYFIGLALMELNMHDEAVASLKRAHELSKEQKLHFGDDITGALRQAKRRRWSQVEEKRIQQEIELQTYLNKLITEDAERRISACNGTEEDKDEHIQKLNEEKEKRLLQVNQIISQIDDRRKKRDVPDFLCGRISFELMRDPVITPSGITYDRKDILEHLQRVGHFDPVTRTDLTQEQLIPNLAMKEVVDNYLEENPWAEEY</sequence>
<dbReference type="Pfam" id="PF13181">
    <property type="entry name" value="TPR_8"/>
    <property type="match status" value="1"/>
</dbReference>
<evidence type="ECO:0000256" key="6">
    <source>
        <dbReference type="ARBA" id="ARBA00022803"/>
    </source>
</evidence>
<keyword evidence="11" id="KW-1185">Reference proteome</keyword>
<dbReference type="InterPro" id="IPR019734">
    <property type="entry name" value="TPR_rpt"/>
</dbReference>
<accession>A0ABD3WQS6</accession>
<evidence type="ECO:0000313" key="10">
    <source>
        <dbReference type="EMBL" id="KAL3876335.1"/>
    </source>
</evidence>
<keyword evidence="5" id="KW-0833">Ubl conjugation pathway</keyword>
<reference evidence="10 11" key="1">
    <citation type="submission" date="2024-11" db="EMBL/GenBank/DDBJ databases">
        <title>Chromosome-level genome assembly of the freshwater bivalve Anodonta woodiana.</title>
        <authorList>
            <person name="Chen X."/>
        </authorList>
    </citation>
    <scope>NUCLEOTIDE SEQUENCE [LARGE SCALE GENOMIC DNA]</scope>
    <source>
        <strain evidence="10">MN2024</strain>
        <tissue evidence="10">Gills</tissue>
    </source>
</reference>
<evidence type="ECO:0000256" key="1">
    <source>
        <dbReference type="ARBA" id="ARBA00000900"/>
    </source>
</evidence>
<dbReference type="PANTHER" id="PTHR46803:SF2">
    <property type="entry name" value="E3 UBIQUITIN-PROTEIN LIGASE CHIP"/>
    <property type="match status" value="1"/>
</dbReference>
<dbReference type="EC" id="2.3.2.27" evidence="2"/>
<dbReference type="PANTHER" id="PTHR46803">
    <property type="entry name" value="E3 UBIQUITIN-PROTEIN LIGASE CHIP"/>
    <property type="match status" value="1"/>
</dbReference>
<dbReference type="PROSITE" id="PS51698">
    <property type="entry name" value="U_BOX"/>
    <property type="match status" value="1"/>
</dbReference>
<keyword evidence="3" id="KW-0808">Transferase</keyword>
<evidence type="ECO:0000256" key="3">
    <source>
        <dbReference type="ARBA" id="ARBA00022679"/>
    </source>
</evidence>
<feature type="domain" description="U-box" evidence="9">
    <location>
        <begin position="258"/>
        <end position="332"/>
    </location>
</feature>
<evidence type="ECO:0000259" key="9">
    <source>
        <dbReference type="PROSITE" id="PS51698"/>
    </source>
</evidence>
<dbReference type="Gene3D" id="1.25.40.10">
    <property type="entry name" value="Tetratricopeptide repeat domain"/>
    <property type="match status" value="1"/>
</dbReference>
<evidence type="ECO:0000256" key="7">
    <source>
        <dbReference type="ARBA" id="ARBA00044534"/>
    </source>
</evidence>
<dbReference type="Gene3D" id="3.30.40.10">
    <property type="entry name" value="Zinc/RING finger domain, C3HC4 (zinc finger)"/>
    <property type="match status" value="1"/>
</dbReference>
<dbReference type="GO" id="GO:0061630">
    <property type="term" value="F:ubiquitin protein ligase activity"/>
    <property type="evidence" value="ECO:0007669"/>
    <property type="project" value="UniProtKB-EC"/>
</dbReference>
<evidence type="ECO:0000256" key="2">
    <source>
        <dbReference type="ARBA" id="ARBA00012483"/>
    </source>
</evidence>
<dbReference type="InterPro" id="IPR045202">
    <property type="entry name" value="CHIP_RING-Ubox"/>
</dbReference>
<dbReference type="Pfam" id="PF04564">
    <property type="entry name" value="U-box"/>
    <property type="match status" value="1"/>
</dbReference>
<proteinExistence type="predicted"/>
<evidence type="ECO:0000256" key="5">
    <source>
        <dbReference type="ARBA" id="ARBA00022786"/>
    </source>
</evidence>
<dbReference type="InterPro" id="IPR011990">
    <property type="entry name" value="TPR-like_helical_dom_sf"/>
</dbReference>
<protein>
    <recommendedName>
        <fullName evidence="7">E3 ubiquitin-protein ligase CHIP</fullName>
        <ecNumber evidence="2">2.3.2.27</ecNumber>
    </recommendedName>
    <alternativeName>
        <fullName evidence="8">RING-type E3 ubiquitin transferase CHIP</fullName>
    </alternativeName>
</protein>
<evidence type="ECO:0000256" key="4">
    <source>
        <dbReference type="ARBA" id="ARBA00022737"/>
    </source>
</evidence>
<dbReference type="InterPro" id="IPR003613">
    <property type="entry name" value="Ubox_domain"/>
</dbReference>
<dbReference type="GO" id="GO:0016567">
    <property type="term" value="P:protein ubiquitination"/>
    <property type="evidence" value="ECO:0007669"/>
    <property type="project" value="UniProtKB-ARBA"/>
</dbReference>
<name>A0ABD3WQS6_SINWO</name>
<dbReference type="FunFam" id="3.30.40.10:FF:000124">
    <property type="entry name" value="STIP1 homology and U box-containing protein 1"/>
    <property type="match status" value="1"/>
</dbReference>
<evidence type="ECO:0000256" key="8">
    <source>
        <dbReference type="ARBA" id="ARBA00044543"/>
    </source>
</evidence>
<organism evidence="10 11">
    <name type="scientific">Sinanodonta woodiana</name>
    <name type="common">Chinese pond mussel</name>
    <name type="synonym">Anodonta woodiana</name>
    <dbReference type="NCBI Taxonomy" id="1069815"/>
    <lineage>
        <taxon>Eukaryota</taxon>
        <taxon>Metazoa</taxon>
        <taxon>Spiralia</taxon>
        <taxon>Lophotrochozoa</taxon>
        <taxon>Mollusca</taxon>
        <taxon>Bivalvia</taxon>
        <taxon>Autobranchia</taxon>
        <taxon>Heteroconchia</taxon>
        <taxon>Palaeoheterodonta</taxon>
        <taxon>Unionida</taxon>
        <taxon>Unionoidea</taxon>
        <taxon>Unionidae</taxon>
        <taxon>Unioninae</taxon>
        <taxon>Sinanodonta</taxon>
    </lineage>
</organism>
<dbReference type="AlphaFoldDB" id="A0ABD3WQS6"/>
<dbReference type="Pfam" id="PF13432">
    <property type="entry name" value="TPR_16"/>
    <property type="match status" value="1"/>
</dbReference>
<dbReference type="InterPro" id="IPR041312">
    <property type="entry name" value="CHIP_TPR_N"/>
</dbReference>
<dbReference type="InterPro" id="IPR013083">
    <property type="entry name" value="Znf_RING/FYVE/PHD"/>
</dbReference>
<dbReference type="CDD" id="cd16654">
    <property type="entry name" value="RING-Ubox_CHIP"/>
    <property type="match status" value="1"/>
</dbReference>
<dbReference type="Pfam" id="PF18391">
    <property type="entry name" value="CHIP_TPR_N"/>
    <property type="match status" value="1"/>
</dbReference>